<evidence type="ECO:0000313" key="1">
    <source>
        <dbReference type="EMBL" id="MDE5415149.1"/>
    </source>
</evidence>
<evidence type="ECO:0000313" key="2">
    <source>
        <dbReference type="Proteomes" id="UP001148125"/>
    </source>
</evidence>
<dbReference type="RefSeq" id="WP_275119753.1">
    <property type="nucleotide sequence ID" value="NZ_JAOTPO010000013.1"/>
</dbReference>
<gene>
    <name evidence="1" type="ORF">N7Z68_17450</name>
</gene>
<organism evidence="1 2">
    <name type="scientific">Alkalihalobacterium chitinilyticum</name>
    <dbReference type="NCBI Taxonomy" id="2980103"/>
    <lineage>
        <taxon>Bacteria</taxon>
        <taxon>Bacillati</taxon>
        <taxon>Bacillota</taxon>
        <taxon>Bacilli</taxon>
        <taxon>Bacillales</taxon>
        <taxon>Bacillaceae</taxon>
        <taxon>Alkalihalobacterium</taxon>
    </lineage>
</organism>
<name>A0ABT5VIA1_9BACI</name>
<sequence length="100" mass="11438">MIKKSDIHERLASLIGQELTNENLHDALFCDEKHIKIRRRVRNGTHSYLNYKVRSAPTNNGQPVVDITISGTPNIYRLALEEKDGKLIILSEPRINFSVL</sequence>
<proteinExistence type="predicted"/>
<evidence type="ECO:0008006" key="3">
    <source>
        <dbReference type="Google" id="ProtNLM"/>
    </source>
</evidence>
<dbReference type="EMBL" id="JAOTPO010000013">
    <property type="protein sequence ID" value="MDE5415149.1"/>
    <property type="molecule type" value="Genomic_DNA"/>
</dbReference>
<keyword evidence="2" id="KW-1185">Reference proteome</keyword>
<reference evidence="1" key="1">
    <citation type="submission" date="2024-05" db="EMBL/GenBank/DDBJ databases">
        <title>Alkalihalobacillus sp. strain MEB203 novel alkaliphilic bacterium from Lonar Lake, India.</title>
        <authorList>
            <person name="Joshi A."/>
            <person name="Thite S."/>
            <person name="Mengade P."/>
        </authorList>
    </citation>
    <scope>NUCLEOTIDE SEQUENCE</scope>
    <source>
        <strain evidence="1">MEB 203</strain>
    </source>
</reference>
<dbReference type="Proteomes" id="UP001148125">
    <property type="component" value="Unassembled WGS sequence"/>
</dbReference>
<protein>
    <recommendedName>
        <fullName evidence="3">Transposase</fullName>
    </recommendedName>
</protein>
<comment type="caution">
    <text evidence="1">The sequence shown here is derived from an EMBL/GenBank/DDBJ whole genome shotgun (WGS) entry which is preliminary data.</text>
</comment>
<accession>A0ABT5VIA1</accession>